<dbReference type="AlphaFoldDB" id="A0A6A9QQ18"/>
<accession>A0A6A9QQ18</accession>
<name>A0A6A9QQ18_SULME</name>
<evidence type="ECO:0000313" key="2">
    <source>
        <dbReference type="EMBL" id="MUN27903.1"/>
    </source>
</evidence>
<feature type="transmembrane region" description="Helical" evidence="1">
    <location>
        <begin position="240"/>
        <end position="261"/>
    </location>
</feature>
<feature type="transmembrane region" description="Helical" evidence="1">
    <location>
        <begin position="134"/>
        <end position="158"/>
    </location>
</feature>
<evidence type="ECO:0008006" key="4">
    <source>
        <dbReference type="Google" id="ProtNLM"/>
    </source>
</evidence>
<keyword evidence="1" id="KW-1133">Transmembrane helix</keyword>
<keyword evidence="3" id="KW-1185">Reference proteome</keyword>
<feature type="transmembrane region" description="Helical" evidence="1">
    <location>
        <begin position="54"/>
        <end position="74"/>
    </location>
</feature>
<gene>
    <name evidence="2" type="ORF">GC250_00100</name>
</gene>
<keyword evidence="1" id="KW-0812">Transmembrane</keyword>
<proteinExistence type="predicted"/>
<dbReference type="RefSeq" id="WP_156016018.1">
    <property type="nucleotide sequence ID" value="NZ_WGGD01000004.1"/>
</dbReference>
<comment type="caution">
    <text evidence="2">The sequence shown here is derived from an EMBL/GenBank/DDBJ whole genome shotgun (WGS) entry which is preliminary data.</text>
</comment>
<evidence type="ECO:0000256" key="1">
    <source>
        <dbReference type="SAM" id="Phobius"/>
    </source>
</evidence>
<evidence type="ECO:0000313" key="3">
    <source>
        <dbReference type="Proteomes" id="UP000470772"/>
    </source>
</evidence>
<reference evidence="2 3" key="1">
    <citation type="submission" date="2019-10" db="EMBL/GenBank/DDBJ databases">
        <title>Sequencing and Assembly of Multiple Reported Metal-Biooxidizing Members of the Extremely Thermoacidophilic Archaeal Family Sulfolobaceae.</title>
        <authorList>
            <person name="Counts J.A."/>
            <person name="Kelly R.M."/>
        </authorList>
    </citation>
    <scope>NUCLEOTIDE SEQUENCE [LARGE SCALE GENOMIC DNA]</scope>
    <source>
        <strain evidence="2 3">DSM 6482</strain>
    </source>
</reference>
<dbReference type="EMBL" id="WGGD01000004">
    <property type="protein sequence ID" value="MUN27903.1"/>
    <property type="molecule type" value="Genomic_DNA"/>
</dbReference>
<feature type="transmembrane region" description="Helical" evidence="1">
    <location>
        <begin position="94"/>
        <end position="122"/>
    </location>
</feature>
<protein>
    <recommendedName>
        <fullName evidence="4">ABC transporter permease</fullName>
    </recommendedName>
</protein>
<organism evidence="2 3">
    <name type="scientific">Sulfuracidifex metallicus DSM 6482 = JCM 9184</name>
    <dbReference type="NCBI Taxonomy" id="523847"/>
    <lineage>
        <taxon>Archaea</taxon>
        <taxon>Thermoproteota</taxon>
        <taxon>Thermoprotei</taxon>
        <taxon>Sulfolobales</taxon>
        <taxon>Sulfolobaceae</taxon>
        <taxon>Sulfuracidifex</taxon>
    </lineage>
</organism>
<dbReference type="Proteomes" id="UP000470772">
    <property type="component" value="Unassembled WGS sequence"/>
</dbReference>
<sequence length="275" mass="30767">MKLFIYLIKRTLTNPYLLFWSIAFVTFFIVMGAFLESKSIPDVEEARQIYVSTWFGVVILLSFSASSVTTSSIVSYHTGGLPHLFRFSRMTPLYFVVSIVLSNLVVIGVIGAYMLIAVYGMFSYAFSSPFPPNDLIMCILTIFLSGLFFSSMSLFLGILSSKLNRGMSRFVDFLPLILGYLFGYAYLYVNFGSLVYVSPFNSIELLGESAYSGKGAPLDFAKASVQIAMNNNNYVQASDLLMSLSLLVWFMLIVIADVFLVRRLYLNPLEEGKVA</sequence>
<feature type="transmembrane region" description="Helical" evidence="1">
    <location>
        <begin position="12"/>
        <end position="34"/>
    </location>
</feature>
<keyword evidence="1" id="KW-0472">Membrane</keyword>
<feature type="transmembrane region" description="Helical" evidence="1">
    <location>
        <begin position="170"/>
        <end position="189"/>
    </location>
</feature>